<dbReference type="AlphaFoldDB" id="A0A0C3C508"/>
<organism evidence="1 2">
    <name type="scientific">Hebeloma cylindrosporum</name>
    <dbReference type="NCBI Taxonomy" id="76867"/>
    <lineage>
        <taxon>Eukaryota</taxon>
        <taxon>Fungi</taxon>
        <taxon>Dikarya</taxon>
        <taxon>Basidiomycota</taxon>
        <taxon>Agaricomycotina</taxon>
        <taxon>Agaricomycetes</taxon>
        <taxon>Agaricomycetidae</taxon>
        <taxon>Agaricales</taxon>
        <taxon>Agaricineae</taxon>
        <taxon>Hymenogastraceae</taxon>
        <taxon>Hebeloma</taxon>
    </lineage>
</organism>
<name>A0A0C3C508_HEBCY</name>
<protein>
    <submittedName>
        <fullName evidence="1">Uncharacterized protein</fullName>
    </submittedName>
</protein>
<proteinExistence type="predicted"/>
<reference evidence="1 2" key="1">
    <citation type="submission" date="2014-04" db="EMBL/GenBank/DDBJ databases">
        <authorList>
            <consortium name="DOE Joint Genome Institute"/>
            <person name="Kuo A."/>
            <person name="Gay G."/>
            <person name="Dore J."/>
            <person name="Kohler A."/>
            <person name="Nagy L.G."/>
            <person name="Floudas D."/>
            <person name="Copeland A."/>
            <person name="Barry K.W."/>
            <person name="Cichocki N."/>
            <person name="Veneault-Fourrey C."/>
            <person name="LaButti K."/>
            <person name="Lindquist E.A."/>
            <person name="Lipzen A."/>
            <person name="Lundell T."/>
            <person name="Morin E."/>
            <person name="Murat C."/>
            <person name="Sun H."/>
            <person name="Tunlid A."/>
            <person name="Henrissat B."/>
            <person name="Grigoriev I.V."/>
            <person name="Hibbett D.S."/>
            <person name="Martin F."/>
            <person name="Nordberg H.P."/>
            <person name="Cantor M.N."/>
            <person name="Hua S.X."/>
        </authorList>
    </citation>
    <scope>NUCLEOTIDE SEQUENCE [LARGE SCALE GENOMIC DNA]</scope>
    <source>
        <strain evidence="2">h7</strain>
    </source>
</reference>
<dbReference type="Proteomes" id="UP000053424">
    <property type="component" value="Unassembled WGS sequence"/>
</dbReference>
<evidence type="ECO:0000313" key="2">
    <source>
        <dbReference type="Proteomes" id="UP000053424"/>
    </source>
</evidence>
<gene>
    <name evidence="1" type="ORF">M413DRAFT_240231</name>
</gene>
<sequence length="79" mass="9085">MTSGIFEPLSNERIPTGRRKLNHPSGRFSRVRVNNLLPDGNHCMEQLFANLVADERIFRIDNITIAYRVLILKCDAIMD</sequence>
<dbReference type="HOGENOM" id="CLU_2606299_0_0_1"/>
<evidence type="ECO:0000313" key="1">
    <source>
        <dbReference type="EMBL" id="KIM38661.1"/>
    </source>
</evidence>
<dbReference type="EMBL" id="KN831789">
    <property type="protein sequence ID" value="KIM38661.1"/>
    <property type="molecule type" value="Genomic_DNA"/>
</dbReference>
<keyword evidence="2" id="KW-1185">Reference proteome</keyword>
<accession>A0A0C3C508</accession>
<reference evidence="2" key="2">
    <citation type="submission" date="2015-01" db="EMBL/GenBank/DDBJ databases">
        <title>Evolutionary Origins and Diversification of the Mycorrhizal Mutualists.</title>
        <authorList>
            <consortium name="DOE Joint Genome Institute"/>
            <consortium name="Mycorrhizal Genomics Consortium"/>
            <person name="Kohler A."/>
            <person name="Kuo A."/>
            <person name="Nagy L.G."/>
            <person name="Floudas D."/>
            <person name="Copeland A."/>
            <person name="Barry K.W."/>
            <person name="Cichocki N."/>
            <person name="Veneault-Fourrey C."/>
            <person name="LaButti K."/>
            <person name="Lindquist E.A."/>
            <person name="Lipzen A."/>
            <person name="Lundell T."/>
            <person name="Morin E."/>
            <person name="Murat C."/>
            <person name="Riley R."/>
            <person name="Ohm R."/>
            <person name="Sun H."/>
            <person name="Tunlid A."/>
            <person name="Henrissat B."/>
            <person name="Grigoriev I.V."/>
            <person name="Hibbett D.S."/>
            <person name="Martin F."/>
        </authorList>
    </citation>
    <scope>NUCLEOTIDE SEQUENCE [LARGE SCALE GENOMIC DNA]</scope>
    <source>
        <strain evidence="2">h7</strain>
    </source>
</reference>